<feature type="transmembrane region" description="Helical" evidence="1">
    <location>
        <begin position="95"/>
        <end position="116"/>
    </location>
</feature>
<dbReference type="Proteomes" id="UP000182235">
    <property type="component" value="Unassembled WGS sequence"/>
</dbReference>
<dbReference type="AlphaFoldDB" id="A0A1J9QMZ5"/>
<feature type="transmembrane region" description="Helical" evidence="1">
    <location>
        <begin position="12"/>
        <end position="33"/>
    </location>
</feature>
<organism evidence="2 3">
    <name type="scientific">Emergomyces pasteurianus Ep9510</name>
    <dbReference type="NCBI Taxonomy" id="1447872"/>
    <lineage>
        <taxon>Eukaryota</taxon>
        <taxon>Fungi</taxon>
        <taxon>Dikarya</taxon>
        <taxon>Ascomycota</taxon>
        <taxon>Pezizomycotina</taxon>
        <taxon>Eurotiomycetes</taxon>
        <taxon>Eurotiomycetidae</taxon>
        <taxon>Onygenales</taxon>
        <taxon>Ajellomycetaceae</taxon>
        <taxon>Emergomyces</taxon>
    </lineage>
</organism>
<sequence length="126" mass="12909">MSTSAIHLLSSLRCIVGVSFLVVPTHIAQVLSVPPSPRALWIGRLGGARDIGFGAALLVAKSPAMKRNVLVVSAVSDVLDIAAVSTLYATGHIDGYPAAALGSGSLLFLILSLIGLRGLRLAPVSL</sequence>
<keyword evidence="1" id="KW-0812">Transmembrane</keyword>
<gene>
    <name evidence="2" type="ORF">AJ78_03237</name>
</gene>
<accession>A0A1J9QMZ5</accession>
<name>A0A1J9QMZ5_9EURO</name>
<dbReference type="OrthoDB" id="4188077at2759"/>
<evidence type="ECO:0000256" key="1">
    <source>
        <dbReference type="SAM" id="Phobius"/>
    </source>
</evidence>
<keyword evidence="1" id="KW-1133">Transmembrane helix</keyword>
<proteinExistence type="predicted"/>
<keyword evidence="1" id="KW-0472">Membrane</keyword>
<evidence type="ECO:0000313" key="2">
    <source>
        <dbReference type="EMBL" id="OJD16597.1"/>
    </source>
</evidence>
<comment type="caution">
    <text evidence="2">The sequence shown here is derived from an EMBL/GenBank/DDBJ whole genome shotgun (WGS) entry which is preliminary data.</text>
</comment>
<evidence type="ECO:0008006" key="4">
    <source>
        <dbReference type="Google" id="ProtNLM"/>
    </source>
</evidence>
<protein>
    <recommendedName>
        <fullName evidence="4">Major facilitator superfamily (MFS) profile domain-containing protein</fullName>
    </recommendedName>
</protein>
<keyword evidence="3" id="KW-1185">Reference proteome</keyword>
<evidence type="ECO:0000313" key="3">
    <source>
        <dbReference type="Proteomes" id="UP000182235"/>
    </source>
</evidence>
<dbReference type="EMBL" id="LGRN01000100">
    <property type="protein sequence ID" value="OJD16597.1"/>
    <property type="molecule type" value="Genomic_DNA"/>
</dbReference>
<reference evidence="2 3" key="1">
    <citation type="submission" date="2015-07" db="EMBL/GenBank/DDBJ databases">
        <title>Emmonsia species relationships and genome sequence.</title>
        <authorList>
            <consortium name="The Broad Institute Genomics Platform"/>
            <person name="Cuomo C.A."/>
            <person name="Munoz J.F."/>
            <person name="Imamovic A."/>
            <person name="Priest M.E."/>
            <person name="Young S."/>
            <person name="Clay O.K."/>
            <person name="McEwen J.G."/>
        </authorList>
    </citation>
    <scope>NUCLEOTIDE SEQUENCE [LARGE SCALE GENOMIC DNA]</scope>
    <source>
        <strain evidence="2 3">UAMH 9510</strain>
    </source>
</reference>
<dbReference type="VEuPathDB" id="FungiDB:AJ78_03237"/>